<dbReference type="CDD" id="cd11740">
    <property type="entry name" value="YajQ_like"/>
    <property type="match status" value="1"/>
</dbReference>
<protein>
    <recommendedName>
        <fullName evidence="3">Nucleotide-binding protein BKH15_05610</fullName>
    </recommendedName>
</protein>
<organism evidence="6 8">
    <name type="scientific">Actinomyces oris</name>
    <dbReference type="NCBI Taxonomy" id="544580"/>
    <lineage>
        <taxon>Bacteria</taxon>
        <taxon>Bacillati</taxon>
        <taxon>Actinomycetota</taxon>
        <taxon>Actinomycetes</taxon>
        <taxon>Actinomycetales</taxon>
        <taxon>Actinomycetaceae</taxon>
        <taxon>Actinomyces</taxon>
    </lineage>
</organism>
<evidence type="ECO:0000313" key="7">
    <source>
        <dbReference type="Proteomes" id="UP000186769"/>
    </source>
</evidence>
<dbReference type="InterPro" id="IPR035570">
    <property type="entry name" value="UPF0234_N"/>
</dbReference>
<dbReference type="GO" id="GO:0005829">
    <property type="term" value="C:cytosol"/>
    <property type="evidence" value="ECO:0007669"/>
    <property type="project" value="TreeGrafter"/>
</dbReference>
<dbReference type="Proteomes" id="UP000186769">
    <property type="component" value="Unassembled WGS sequence"/>
</dbReference>
<comment type="function">
    <text evidence="3">Nucleotide-binding protein.</text>
</comment>
<reference evidence="5 7" key="1">
    <citation type="submission" date="2016-12" db="EMBL/GenBank/DDBJ databases">
        <title>Genomic comparison of strains in the 'Actinomyces naeslundii' group.</title>
        <authorList>
            <person name="Mughal S.R."/>
            <person name="Do T."/>
            <person name="Gilbert S.C."/>
            <person name="Witherden E.A."/>
            <person name="Didelot X."/>
            <person name="Beighton D."/>
        </authorList>
    </citation>
    <scope>NUCLEOTIDE SEQUENCE [LARGE SCALE GENOMIC DNA]</scope>
    <source>
        <strain evidence="5 7">G53E</strain>
    </source>
</reference>
<dbReference type="HAMAP" id="MF_00632">
    <property type="entry name" value="UPF0234"/>
    <property type="match status" value="1"/>
</dbReference>
<dbReference type="NCBIfam" id="NF003819">
    <property type="entry name" value="PRK05412.1"/>
    <property type="match status" value="1"/>
</dbReference>
<evidence type="ECO:0000313" key="5">
    <source>
        <dbReference type="EMBL" id="OLO77222.1"/>
    </source>
</evidence>
<reference evidence="4" key="3">
    <citation type="submission" date="2022-06" db="EMBL/GenBank/DDBJ databases">
        <title>Draft Genome Sequences of Three Actinomyces oris Strains, Isolated from Healthy Human Feces.</title>
        <authorList>
            <person name="Ye Y."/>
            <person name="Liu C."/>
            <person name="Zhao J."/>
            <person name="Xu J."/>
            <person name="Huang H."/>
            <person name="Wang B."/>
            <person name="Wei J."/>
            <person name="Jing X."/>
        </authorList>
    </citation>
    <scope>NUCLEOTIDE SEQUENCE</scope>
    <source>
        <strain evidence="4">CNGBCC1803727</strain>
    </source>
</reference>
<dbReference type="GeneID" id="64211901"/>
<accession>A0A0X8K2Y9</accession>
<dbReference type="InterPro" id="IPR035571">
    <property type="entry name" value="UPF0234-like_C"/>
</dbReference>
<evidence type="ECO:0000256" key="2">
    <source>
        <dbReference type="ARBA" id="ARBA00093450"/>
    </source>
</evidence>
<dbReference type="AlphaFoldDB" id="A0A0X8K2Y9"/>
<dbReference type="Gene3D" id="3.30.70.990">
    <property type="entry name" value="YajQ-like, domain 2"/>
    <property type="match status" value="1"/>
</dbReference>
<dbReference type="EMBL" id="VICC01000004">
    <property type="protein sequence ID" value="TQD61915.1"/>
    <property type="molecule type" value="Genomic_DNA"/>
</dbReference>
<dbReference type="RefSeq" id="WP_003787109.1">
    <property type="nucleotide sequence ID" value="NZ_CAJZKH010000024.1"/>
</dbReference>
<dbReference type="EMBL" id="JAMZMF010000010">
    <property type="protein sequence ID" value="MDR0177888.1"/>
    <property type="molecule type" value="Genomic_DNA"/>
</dbReference>
<dbReference type="SUPFAM" id="SSF89963">
    <property type="entry name" value="YajQ-like"/>
    <property type="match status" value="2"/>
</dbReference>
<comment type="caution">
    <text evidence="6">The sequence shown here is derived from an EMBL/GenBank/DDBJ whole genome shotgun (WGS) entry which is preliminary data.</text>
</comment>
<dbReference type="Proteomes" id="UP001230065">
    <property type="component" value="Unassembled WGS sequence"/>
</dbReference>
<dbReference type="InterPro" id="IPR036183">
    <property type="entry name" value="YajQ-like_sf"/>
</dbReference>
<dbReference type="InterPro" id="IPR007551">
    <property type="entry name" value="YajQ/Smlt4090-like"/>
</dbReference>
<dbReference type="FunFam" id="3.30.70.860:FF:000004">
    <property type="entry name" value="UPF0234 protein AWC22_11905"/>
    <property type="match status" value="1"/>
</dbReference>
<dbReference type="OrthoDB" id="9801447at2"/>
<reference evidence="6 8" key="2">
    <citation type="submission" date="2019-06" db="EMBL/GenBank/DDBJ databases">
        <title>Draft genome sequence of Actinomyces oris CCUG 34288T.</title>
        <authorList>
            <person name="Salva-Serra F."/>
            <person name="Cardew S."/>
            <person name="Moore E."/>
        </authorList>
    </citation>
    <scope>NUCLEOTIDE SEQUENCE [LARGE SCALE GENOMIC DNA]</scope>
    <source>
        <strain evidence="6 8">CCUG 34288</strain>
    </source>
</reference>
<evidence type="ECO:0000313" key="4">
    <source>
        <dbReference type="EMBL" id="MDR0177888.1"/>
    </source>
</evidence>
<evidence type="ECO:0000313" key="6">
    <source>
        <dbReference type="EMBL" id="TQD61915.1"/>
    </source>
</evidence>
<dbReference type="Gene3D" id="3.30.70.860">
    <property type="match status" value="1"/>
</dbReference>
<evidence type="ECO:0000256" key="3">
    <source>
        <dbReference type="HAMAP-Rule" id="MF_00632"/>
    </source>
</evidence>
<dbReference type="GO" id="GO:0000166">
    <property type="term" value="F:nucleotide binding"/>
    <property type="evidence" value="ECO:0007669"/>
    <property type="project" value="UniProtKB-UniRule"/>
</dbReference>
<dbReference type="EMBL" id="MSKW01000012">
    <property type="protein sequence ID" value="OLO77222.1"/>
    <property type="molecule type" value="Genomic_DNA"/>
</dbReference>
<dbReference type="Pfam" id="PF04461">
    <property type="entry name" value="YajQ"/>
    <property type="match status" value="1"/>
</dbReference>
<evidence type="ECO:0000313" key="8">
    <source>
        <dbReference type="Proteomes" id="UP000317942"/>
    </source>
</evidence>
<name>A0A0X8K2Y9_9ACTO</name>
<comment type="similarity">
    <text evidence="2 3">Belongs to the YajQ family.</text>
</comment>
<dbReference type="PANTHER" id="PTHR30476:SF0">
    <property type="entry name" value="UPF0234 PROTEIN YAJQ"/>
    <property type="match status" value="1"/>
</dbReference>
<dbReference type="Proteomes" id="UP000317942">
    <property type="component" value="Unassembled WGS sequence"/>
</dbReference>
<keyword evidence="1 3" id="KW-0547">Nucleotide-binding</keyword>
<dbReference type="PANTHER" id="PTHR30476">
    <property type="entry name" value="UPF0234 PROTEIN YAJQ"/>
    <property type="match status" value="1"/>
</dbReference>
<sequence>MANDSSFDVVSRLDRQEVDNAVNQCAKEISQRYDFRGVDASVSLSGDTITLEANTAERVLAILDVLESKLFRRGVSLKALDLGDKEPRPSGKIYRLACPLREGLTQEVAKKITKAIRDEGPKSVKATIQGDEVRVTSKSRDDLQTVIALLKNLDVDAALQFVNYR</sequence>
<proteinExistence type="inferred from homology"/>
<gene>
    <name evidence="5" type="ORF">BKH15_05610</name>
    <name evidence="6" type="ORF">FK267_05880</name>
    <name evidence="4" type="ORF">RF687_08000</name>
</gene>
<evidence type="ECO:0000256" key="1">
    <source>
        <dbReference type="ARBA" id="ARBA00022741"/>
    </source>
</evidence>
<dbReference type="KEGG" id="aos:AXE84_07545"/>